<name>A0ABS8NCW7_9BACT</name>
<keyword evidence="2" id="KW-0732">Signal</keyword>
<evidence type="ECO:0000313" key="3">
    <source>
        <dbReference type="EMBL" id="MCC9641388.1"/>
    </source>
</evidence>
<dbReference type="InterPro" id="IPR016024">
    <property type="entry name" value="ARM-type_fold"/>
</dbReference>
<dbReference type="InterPro" id="IPR011992">
    <property type="entry name" value="EF-hand-dom_pair"/>
</dbReference>
<evidence type="ECO:0000313" key="4">
    <source>
        <dbReference type="Proteomes" id="UP001430306"/>
    </source>
</evidence>
<dbReference type="Proteomes" id="UP001430306">
    <property type="component" value="Unassembled WGS sequence"/>
</dbReference>
<feature type="signal peptide" evidence="2">
    <location>
        <begin position="1"/>
        <end position="22"/>
    </location>
</feature>
<organism evidence="3 4">
    <name type="scientific">Rhodopirellula halodulae</name>
    <dbReference type="NCBI Taxonomy" id="2894198"/>
    <lineage>
        <taxon>Bacteria</taxon>
        <taxon>Pseudomonadati</taxon>
        <taxon>Planctomycetota</taxon>
        <taxon>Planctomycetia</taxon>
        <taxon>Pirellulales</taxon>
        <taxon>Pirellulaceae</taxon>
        <taxon>Rhodopirellula</taxon>
    </lineage>
</organism>
<evidence type="ECO:0008006" key="5">
    <source>
        <dbReference type="Google" id="ProtNLM"/>
    </source>
</evidence>
<feature type="compositionally biased region" description="Basic and acidic residues" evidence="1">
    <location>
        <begin position="31"/>
        <end position="46"/>
    </location>
</feature>
<evidence type="ECO:0000256" key="2">
    <source>
        <dbReference type="SAM" id="SignalP"/>
    </source>
</evidence>
<sequence>MRSLTWILAGLCFVGISGVATSLTAEGETQSEPKSEGRSTESRLPDEVSERLAEMAMQDSDDVNRLNALQICQRVLSGEDLKPVVLHCLEDTNFMTASEAFKSIDQIGLSDSDQVDLAIAHARLVLKVFQYKTASSLDADPCRPVMRVLREHPELTGEKLIALLEQDDQHAEVHLMLLQACQVKLTEKQDLLLQLSKSESKQVRRAVIGVWASQTESEKSEQDSIESIDKDSKFYRYAERILKRYDKDGSGSLNESEAETMLLKPFPADANKDGEVTVSEYAHFMEQRSKR</sequence>
<protein>
    <recommendedName>
        <fullName evidence="5">EF hand</fullName>
    </recommendedName>
</protein>
<dbReference type="RefSeq" id="WP_230271485.1">
    <property type="nucleotide sequence ID" value="NZ_JAJKFW010000006.1"/>
</dbReference>
<gene>
    <name evidence="3" type="ORF">LOC71_03810</name>
</gene>
<comment type="caution">
    <text evidence="3">The sequence shown here is derived from an EMBL/GenBank/DDBJ whole genome shotgun (WGS) entry which is preliminary data.</text>
</comment>
<dbReference type="PROSITE" id="PS00018">
    <property type="entry name" value="EF_HAND_1"/>
    <property type="match status" value="1"/>
</dbReference>
<dbReference type="EMBL" id="JAJKFW010000006">
    <property type="protein sequence ID" value="MCC9641388.1"/>
    <property type="molecule type" value="Genomic_DNA"/>
</dbReference>
<dbReference type="Gene3D" id="1.10.238.10">
    <property type="entry name" value="EF-hand"/>
    <property type="match status" value="1"/>
</dbReference>
<accession>A0ABS8NCW7</accession>
<proteinExistence type="predicted"/>
<evidence type="ECO:0000256" key="1">
    <source>
        <dbReference type="SAM" id="MobiDB-lite"/>
    </source>
</evidence>
<dbReference type="InterPro" id="IPR018247">
    <property type="entry name" value="EF_Hand_1_Ca_BS"/>
</dbReference>
<dbReference type="SUPFAM" id="SSF47473">
    <property type="entry name" value="EF-hand"/>
    <property type="match status" value="1"/>
</dbReference>
<dbReference type="SUPFAM" id="SSF48371">
    <property type="entry name" value="ARM repeat"/>
    <property type="match status" value="1"/>
</dbReference>
<reference evidence="3" key="1">
    <citation type="submission" date="2021-11" db="EMBL/GenBank/DDBJ databases">
        <title>Genome sequence.</title>
        <authorList>
            <person name="Sun Q."/>
        </authorList>
    </citation>
    <scope>NUCLEOTIDE SEQUENCE</scope>
    <source>
        <strain evidence="3">JC740</strain>
    </source>
</reference>
<feature type="region of interest" description="Disordered" evidence="1">
    <location>
        <begin position="24"/>
        <end position="46"/>
    </location>
</feature>
<feature type="chain" id="PRO_5045758440" description="EF hand" evidence="2">
    <location>
        <begin position="23"/>
        <end position="291"/>
    </location>
</feature>
<keyword evidence="4" id="KW-1185">Reference proteome</keyword>